<gene>
    <name evidence="1" type="ORF">MTR67_034782</name>
</gene>
<evidence type="ECO:0008006" key="3">
    <source>
        <dbReference type="Google" id="ProtNLM"/>
    </source>
</evidence>
<name>A0AAF0U8S0_SOLVR</name>
<keyword evidence="2" id="KW-1185">Reference proteome</keyword>
<dbReference type="EMBL" id="CP133619">
    <property type="protein sequence ID" value="WMV41397.1"/>
    <property type="molecule type" value="Genomic_DNA"/>
</dbReference>
<proteinExistence type="predicted"/>
<dbReference type="Proteomes" id="UP001234989">
    <property type="component" value="Chromosome 8"/>
</dbReference>
<accession>A0AAF0U8S0</accession>
<protein>
    <recommendedName>
        <fullName evidence="3">Retrotransposon gag domain-containing protein</fullName>
    </recommendedName>
</protein>
<organism evidence="1 2">
    <name type="scientific">Solanum verrucosum</name>
    <dbReference type="NCBI Taxonomy" id="315347"/>
    <lineage>
        <taxon>Eukaryota</taxon>
        <taxon>Viridiplantae</taxon>
        <taxon>Streptophyta</taxon>
        <taxon>Embryophyta</taxon>
        <taxon>Tracheophyta</taxon>
        <taxon>Spermatophyta</taxon>
        <taxon>Magnoliopsida</taxon>
        <taxon>eudicotyledons</taxon>
        <taxon>Gunneridae</taxon>
        <taxon>Pentapetalae</taxon>
        <taxon>asterids</taxon>
        <taxon>lamiids</taxon>
        <taxon>Solanales</taxon>
        <taxon>Solanaceae</taxon>
        <taxon>Solanoideae</taxon>
        <taxon>Solaneae</taxon>
        <taxon>Solanum</taxon>
    </lineage>
</organism>
<sequence>MVATVARWATEMTSEILTMSKSPTSMAPISWEGLFSGLAHEDPHKHLRNIVGVCGPFSFKNISQESVRLRLFSLSLMVEACKWLAELPRESIISWEELVTAFQESLCTKLGYGSKSWCFNVQPMVCLIMCYFSTFIGVCTR</sequence>
<evidence type="ECO:0000313" key="2">
    <source>
        <dbReference type="Proteomes" id="UP001234989"/>
    </source>
</evidence>
<evidence type="ECO:0000313" key="1">
    <source>
        <dbReference type="EMBL" id="WMV41397.1"/>
    </source>
</evidence>
<reference evidence="1" key="1">
    <citation type="submission" date="2023-08" db="EMBL/GenBank/DDBJ databases">
        <title>A de novo genome assembly of Solanum verrucosum Schlechtendal, a Mexican diploid species geographically isolated from the other diploid A-genome species in potato relatives.</title>
        <authorList>
            <person name="Hosaka K."/>
        </authorList>
    </citation>
    <scope>NUCLEOTIDE SEQUENCE</scope>
    <source>
        <tissue evidence="1">Young leaves</tissue>
    </source>
</reference>
<dbReference type="AlphaFoldDB" id="A0AAF0U8S0"/>